<dbReference type="InterPro" id="IPR029056">
    <property type="entry name" value="Ribokinase-like"/>
</dbReference>
<evidence type="ECO:0000259" key="6">
    <source>
        <dbReference type="Pfam" id="PF00294"/>
    </source>
</evidence>
<keyword evidence="4" id="KW-0418">Kinase</keyword>
<dbReference type="CDD" id="cd01166">
    <property type="entry name" value="KdgK"/>
    <property type="match status" value="1"/>
</dbReference>
<name>A0AAU7Q5L7_9GAMM</name>
<dbReference type="NCBIfam" id="TIGR04382">
    <property type="entry name" value="myo_inos_iolC_N"/>
    <property type="match status" value="1"/>
</dbReference>
<keyword evidence="5" id="KW-0067">ATP-binding</keyword>
<dbReference type="GO" id="GO:0005524">
    <property type="term" value="F:ATP binding"/>
    <property type="evidence" value="ECO:0007669"/>
    <property type="project" value="UniProtKB-KW"/>
</dbReference>
<dbReference type="SUPFAM" id="SSF53613">
    <property type="entry name" value="Ribokinase-like"/>
    <property type="match status" value="1"/>
</dbReference>
<feature type="domain" description="DUF2090" evidence="7">
    <location>
        <begin position="329"/>
        <end position="636"/>
    </location>
</feature>
<dbReference type="PANTHER" id="PTHR43085">
    <property type="entry name" value="HEXOKINASE FAMILY MEMBER"/>
    <property type="match status" value="1"/>
</dbReference>
<dbReference type="EC" id="2.7.1.92" evidence="8"/>
<proteinExistence type="inferred from homology"/>
<protein>
    <submittedName>
        <fullName evidence="8">5-dehydro-2-deoxygluconokinase</fullName>
        <ecNumber evidence="8">2.7.1.92</ecNumber>
    </submittedName>
</protein>
<dbReference type="InterPro" id="IPR050306">
    <property type="entry name" value="PfkB_Carbo_kinase"/>
</dbReference>
<evidence type="ECO:0000256" key="1">
    <source>
        <dbReference type="ARBA" id="ARBA00010688"/>
    </source>
</evidence>
<evidence type="ECO:0000256" key="4">
    <source>
        <dbReference type="ARBA" id="ARBA00022777"/>
    </source>
</evidence>
<dbReference type="InterPro" id="IPR013785">
    <property type="entry name" value="Aldolase_TIM"/>
</dbReference>
<dbReference type="Gene3D" id="3.20.20.70">
    <property type="entry name" value="Aldolase class I"/>
    <property type="match status" value="1"/>
</dbReference>
<dbReference type="PANTHER" id="PTHR43085:SF49">
    <property type="entry name" value="5-DEHYDRO-2-DEOXYGLUCONOKINASE"/>
    <property type="match status" value="1"/>
</dbReference>
<dbReference type="GO" id="GO:0047590">
    <property type="term" value="F:5-dehydro-2-deoxygluconokinase activity"/>
    <property type="evidence" value="ECO:0007669"/>
    <property type="project" value="UniProtKB-EC"/>
</dbReference>
<evidence type="ECO:0000259" key="7">
    <source>
        <dbReference type="Pfam" id="PF09863"/>
    </source>
</evidence>
<dbReference type="EMBL" id="CP157947">
    <property type="protein sequence ID" value="XBS68437.1"/>
    <property type="molecule type" value="Genomic_DNA"/>
</dbReference>
<sequence>MGNAQRQKPLDVICIGRIALDLYGQQIGARLEDMATFAKYLGGSSGNVAYGTAVQGLKSGMLARVGDEHMGRFLREELQRAGVDTRYLITDKERLTALVILGVKDQETFPLIFYRDNCADMALSPEDIDEAYIASSRAVAITGTHLSHPDTRAAVLKALEFAERHGLRRALDIDYRPVLWGLTGLGDGETRFISSERVTRELQDVLHHFDLIVGTEEEFHIAGGSTDTLTALRNVRQVSGAVLVCKRGAQGCSVFEEDIPAGWDGVTLYSGVRVEVLNVLGAGDAFMSGLLRGYLNDEGWEKSCRYANACGALVVSRHGCAPAMPTRLELDDYLLREKSVPRPDKDARLNHLHRVTTRKRQWPELCVFAFDHRKQLTDMARAAGRNESDIPRLKLLLLKAARAAASEAGLKDNGGILADTTFGQGALNDITGEGWWIGRPIELPGSRPLRLEHGDIGSQLVGWPLEHVVKCLIFYHPKDSEAMRQEQEALVTEVYRACCRSGHELLLEVILPEDNPDRDERYYGQILSRFYALGILPDWWKLPPLSPAGWRGIGQIIERHDSHCRGVVILGLDAPEAALKAGFAAAADAPVVKGFAVGRTIFGEPAAKWFRDELDDDRLVEEVKQNFLRLIGYWRTYRPATSWRSGANGKPQE</sequence>
<evidence type="ECO:0000256" key="5">
    <source>
        <dbReference type="ARBA" id="ARBA00022840"/>
    </source>
</evidence>
<feature type="domain" description="Carbohydrate kinase PfkB" evidence="6">
    <location>
        <begin position="11"/>
        <end position="326"/>
    </location>
</feature>
<dbReference type="Pfam" id="PF00294">
    <property type="entry name" value="PfkB"/>
    <property type="match status" value="1"/>
</dbReference>
<dbReference type="PROSITE" id="PS00584">
    <property type="entry name" value="PFKB_KINASES_2"/>
    <property type="match status" value="1"/>
</dbReference>
<keyword evidence="3" id="KW-0547">Nucleotide-binding</keyword>
<accession>A0AAU7Q5L7</accession>
<dbReference type="InterPro" id="IPR018659">
    <property type="entry name" value="DUF2090"/>
</dbReference>
<dbReference type="AlphaFoldDB" id="A0AAU7Q5L7"/>
<keyword evidence="2 8" id="KW-0808">Transferase</keyword>
<evidence type="ECO:0000313" key="8">
    <source>
        <dbReference type="EMBL" id="XBS68437.1"/>
    </source>
</evidence>
<dbReference type="Pfam" id="PF09863">
    <property type="entry name" value="DUF2090"/>
    <property type="match status" value="1"/>
</dbReference>
<gene>
    <name evidence="8" type="primary">iolC</name>
    <name evidence="8" type="ORF">ABK905_17150</name>
</gene>
<evidence type="ECO:0000256" key="3">
    <source>
        <dbReference type="ARBA" id="ARBA00022741"/>
    </source>
</evidence>
<reference evidence="8" key="1">
    <citation type="submission" date="2024-06" db="EMBL/GenBank/DDBJ databases">
        <authorList>
            <person name="Coelho C."/>
            <person name="Bento M."/>
            <person name="Garcia E."/>
            <person name="Camelo A."/>
            <person name="Brandao I."/>
            <person name="Espirito Santo C."/>
            <person name="Trovao J."/>
            <person name="Verissimo A."/>
            <person name="Costa J."/>
            <person name="Tiago I."/>
        </authorList>
    </citation>
    <scope>NUCLEOTIDE SEQUENCE</scope>
    <source>
        <strain evidence="8">KWT182</strain>
    </source>
</reference>
<evidence type="ECO:0000256" key="2">
    <source>
        <dbReference type="ARBA" id="ARBA00022679"/>
    </source>
</evidence>
<dbReference type="Gene3D" id="2.20.150.10">
    <property type="entry name" value="putative 5-dehydro-2- deoxygluconokinase"/>
    <property type="match status" value="1"/>
</dbReference>
<dbReference type="InterPro" id="IPR002173">
    <property type="entry name" value="Carboh/pur_kinase_PfkB_CS"/>
</dbReference>
<dbReference type="InterPro" id="IPR011611">
    <property type="entry name" value="PfkB_dom"/>
</dbReference>
<comment type="similarity">
    <text evidence="1">Belongs to the carbohydrate kinase PfkB family.</text>
</comment>
<dbReference type="InterPro" id="IPR023314">
    <property type="entry name" value="Myo_inos_IolC-like_sf"/>
</dbReference>
<dbReference type="Gene3D" id="3.40.1190.20">
    <property type="match status" value="1"/>
</dbReference>
<dbReference type="InterPro" id="IPR030830">
    <property type="entry name" value="Myo_inos_IolC"/>
</dbReference>
<organism evidence="8">
    <name type="scientific">Acerihabitans sp. KWT182</name>
    <dbReference type="NCBI Taxonomy" id="3157919"/>
    <lineage>
        <taxon>Bacteria</taxon>
        <taxon>Pseudomonadati</taxon>
        <taxon>Pseudomonadota</taxon>
        <taxon>Gammaproteobacteria</taxon>
        <taxon>Enterobacterales</taxon>
        <taxon>Pectobacteriaceae</taxon>
        <taxon>Acerihabitans</taxon>
    </lineage>
</organism>